<keyword evidence="2" id="KW-0732">Signal</keyword>
<dbReference type="OrthoDB" id="9837235at2"/>
<dbReference type="RefSeq" id="WP_146962537.1">
    <property type="nucleotide sequence ID" value="NZ_CP042467.1"/>
</dbReference>
<evidence type="ECO:0000256" key="2">
    <source>
        <dbReference type="SAM" id="SignalP"/>
    </source>
</evidence>
<evidence type="ECO:0000313" key="3">
    <source>
        <dbReference type="EMBL" id="QED29304.1"/>
    </source>
</evidence>
<sequence length="427" mass="43692">MNVRLLIALVFFSSVAAAQPADDQIGNAEYLTLFPELRQAAAPEMVTPGLRISYGAISGGQGTGGGGVIQYDVVARDGQTVVLNQVNYGDLGAGVVPLGQTLALGIPGLGPAWIAPAALVNAEAVAGQNLSVTRVNKEVAGAPREVVRFETTTSNGSRIVDEFSAQSGLTVFSSEGTNEAGSQLNLLSATQTTFPWEPDTAPNWARQGVNLVYTGTKTTTIPGANPVAQEVAVNVEIALATLRWSTFVQTTTIGGIAAGTGTSVTGVAQLSGAFWLPKSALSAEIPAEATIIHQDADTGATTLLVGDAETISLEQRLSGATITTTYSRDLGVLVAQRIQQAGVSAVEDTFIQLTGGSDLVALNQEPALPENNAPGPGTNPDPNPAGGGGSKGSSGGCNTPSGALSFWAILALFFVSLSRRMTLSQKA</sequence>
<name>A0A5B8XV65_9DELT</name>
<dbReference type="EMBL" id="CP042467">
    <property type="protein sequence ID" value="QED29304.1"/>
    <property type="molecule type" value="Genomic_DNA"/>
</dbReference>
<feature type="signal peptide" evidence="2">
    <location>
        <begin position="1"/>
        <end position="18"/>
    </location>
</feature>
<dbReference type="Proteomes" id="UP000321595">
    <property type="component" value="Chromosome"/>
</dbReference>
<dbReference type="KEGG" id="bbae:FRD01_19115"/>
<dbReference type="AlphaFoldDB" id="A0A5B8XV65"/>
<organism evidence="3 4">
    <name type="scientific">Microvenator marinus</name>
    <dbReference type="NCBI Taxonomy" id="2600177"/>
    <lineage>
        <taxon>Bacteria</taxon>
        <taxon>Deltaproteobacteria</taxon>
        <taxon>Bradymonadales</taxon>
        <taxon>Microvenatoraceae</taxon>
        <taxon>Microvenator</taxon>
    </lineage>
</organism>
<feature type="region of interest" description="Disordered" evidence="1">
    <location>
        <begin position="366"/>
        <end position="396"/>
    </location>
</feature>
<gene>
    <name evidence="3" type="ORF">FRD01_19115</name>
</gene>
<accession>A0A5B8XV65</accession>
<proteinExistence type="predicted"/>
<feature type="chain" id="PRO_5022705729" evidence="2">
    <location>
        <begin position="19"/>
        <end position="427"/>
    </location>
</feature>
<feature type="compositionally biased region" description="Gly residues" evidence="1">
    <location>
        <begin position="385"/>
        <end position="395"/>
    </location>
</feature>
<evidence type="ECO:0000256" key="1">
    <source>
        <dbReference type="SAM" id="MobiDB-lite"/>
    </source>
</evidence>
<keyword evidence="4" id="KW-1185">Reference proteome</keyword>
<protein>
    <submittedName>
        <fullName evidence="3">Uncharacterized protein</fullName>
    </submittedName>
</protein>
<reference evidence="3 4" key="1">
    <citation type="submission" date="2019-08" db="EMBL/GenBank/DDBJ databases">
        <authorList>
            <person name="Liang Q."/>
        </authorList>
    </citation>
    <scope>NUCLEOTIDE SEQUENCE [LARGE SCALE GENOMIC DNA]</scope>
    <source>
        <strain evidence="3 4">V1718</strain>
    </source>
</reference>
<evidence type="ECO:0000313" key="4">
    <source>
        <dbReference type="Proteomes" id="UP000321595"/>
    </source>
</evidence>